<dbReference type="Proteomes" id="UP000594638">
    <property type="component" value="Unassembled WGS sequence"/>
</dbReference>
<gene>
    <name evidence="1" type="ORF">OLEA9_A056464</name>
</gene>
<comment type="caution">
    <text evidence="1">The sequence shown here is derived from an EMBL/GenBank/DDBJ whole genome shotgun (WGS) entry which is preliminary data.</text>
</comment>
<evidence type="ECO:0000313" key="2">
    <source>
        <dbReference type="Proteomes" id="UP000594638"/>
    </source>
</evidence>
<evidence type="ECO:0000313" key="1">
    <source>
        <dbReference type="EMBL" id="CAA2954917.1"/>
    </source>
</evidence>
<dbReference type="Gramene" id="OE9A056464T1">
    <property type="protein sequence ID" value="OE9A056464C1"/>
    <property type="gene ID" value="OE9A056464"/>
</dbReference>
<organism evidence="1 2">
    <name type="scientific">Olea europaea subsp. europaea</name>
    <dbReference type="NCBI Taxonomy" id="158383"/>
    <lineage>
        <taxon>Eukaryota</taxon>
        <taxon>Viridiplantae</taxon>
        <taxon>Streptophyta</taxon>
        <taxon>Embryophyta</taxon>
        <taxon>Tracheophyta</taxon>
        <taxon>Spermatophyta</taxon>
        <taxon>Magnoliopsida</taxon>
        <taxon>eudicotyledons</taxon>
        <taxon>Gunneridae</taxon>
        <taxon>Pentapetalae</taxon>
        <taxon>asterids</taxon>
        <taxon>lamiids</taxon>
        <taxon>Lamiales</taxon>
        <taxon>Oleaceae</taxon>
        <taxon>Oleeae</taxon>
        <taxon>Olea</taxon>
    </lineage>
</organism>
<sequence>MSGSVVAKVGTEADFKAILGSFMDTVCKPCPGCGRDASRLSGHFREASWPRTQFDFQAFLGNFWARCAGHVRTHACSQTFWAVFGTRCVGQIRDKSWPRKGRSLISKHFSTVFGHRVQAMSGMHPGRDRDITSF</sequence>
<dbReference type="AlphaFoldDB" id="A0A8S0PNA6"/>
<accession>A0A8S0PNA6</accession>
<dbReference type="EMBL" id="CACTIH010000130">
    <property type="protein sequence ID" value="CAA2954917.1"/>
    <property type="molecule type" value="Genomic_DNA"/>
</dbReference>
<reference evidence="1 2" key="1">
    <citation type="submission" date="2019-12" db="EMBL/GenBank/DDBJ databases">
        <authorList>
            <person name="Alioto T."/>
            <person name="Alioto T."/>
            <person name="Gomez Garrido J."/>
        </authorList>
    </citation>
    <scope>NUCLEOTIDE SEQUENCE [LARGE SCALE GENOMIC DNA]</scope>
</reference>
<name>A0A8S0PNA6_OLEEU</name>
<proteinExistence type="predicted"/>
<protein>
    <submittedName>
        <fullName evidence="1">Uncharacterized protein</fullName>
    </submittedName>
</protein>
<keyword evidence="2" id="KW-1185">Reference proteome</keyword>